<sequence length="335" mass="34772">MRIPGSKAAAALGRILAGIGVVALVATGGVASAHTSATGKATPKATAATATFPPVTYSRYVTTSNMYTMGCNQGKASDAQGQHDELVLLNFGDPGWNAAGTFGAWDSYLGGFVPNAAIETNVKNYLQGFWDCTVAGSKSFMNVAPGVTNHGSGINSSNAQALGVAWGNMVKDLNSWISSKSYTTQLGTLGSADFEPGYGVPGYALAWANGFGSTGEAYYDFGSADGCPPYGSCLNGWTQADEYQLVWGNPTALAAPQIYNAAMAQEWASISAWGGAHGSAGKIVFSAALSQYQACLDHSDPCSGMDYTPLQSWQALYSATGQAPYFASEFSYQSN</sequence>
<dbReference type="OrthoDB" id="2957541at2"/>
<proteinExistence type="predicted"/>
<dbReference type="Proteomes" id="UP000305778">
    <property type="component" value="Unassembled WGS sequence"/>
</dbReference>
<keyword evidence="2" id="KW-1185">Reference proteome</keyword>
<dbReference type="AlphaFoldDB" id="A0A4U0SIG0"/>
<evidence type="ECO:0000313" key="1">
    <source>
        <dbReference type="EMBL" id="TKA08883.1"/>
    </source>
</evidence>
<accession>A0A4U0SIG0</accession>
<comment type="caution">
    <text evidence="1">The sequence shown here is derived from an EMBL/GenBank/DDBJ whole genome shotgun (WGS) entry which is preliminary data.</text>
</comment>
<gene>
    <name evidence="1" type="ORF">FCI23_25175</name>
</gene>
<dbReference type="RefSeq" id="WP_136726211.1">
    <property type="nucleotide sequence ID" value="NZ_SUMC01000026.1"/>
</dbReference>
<reference evidence="1 2" key="1">
    <citation type="submission" date="2019-04" db="EMBL/GenBank/DDBJ databases">
        <title>Streptomyces oryziradicis sp. nov., a novel actinomycete isolated from rhizosphere soil of rice (Oryza sativa L.).</title>
        <authorList>
            <person name="Li C."/>
        </authorList>
    </citation>
    <scope>NUCLEOTIDE SEQUENCE [LARGE SCALE GENOMIC DNA]</scope>
    <source>
        <strain evidence="1 2">NEAU-C40</strain>
    </source>
</reference>
<evidence type="ECO:0000313" key="2">
    <source>
        <dbReference type="Proteomes" id="UP000305778"/>
    </source>
</evidence>
<organism evidence="1 2">
    <name type="scientific">Actinacidiphila oryziradicis</name>
    <dbReference type="NCBI Taxonomy" id="2571141"/>
    <lineage>
        <taxon>Bacteria</taxon>
        <taxon>Bacillati</taxon>
        <taxon>Actinomycetota</taxon>
        <taxon>Actinomycetes</taxon>
        <taxon>Kitasatosporales</taxon>
        <taxon>Streptomycetaceae</taxon>
        <taxon>Actinacidiphila</taxon>
    </lineage>
</organism>
<protein>
    <submittedName>
        <fullName evidence="1">Uncharacterized protein</fullName>
    </submittedName>
</protein>
<name>A0A4U0SIG0_9ACTN</name>
<dbReference type="EMBL" id="SUMC01000026">
    <property type="protein sequence ID" value="TKA08883.1"/>
    <property type="molecule type" value="Genomic_DNA"/>
</dbReference>